<evidence type="ECO:0000313" key="2">
    <source>
        <dbReference type="EMBL" id="KAA8572013.1"/>
    </source>
</evidence>
<feature type="region of interest" description="Disordered" evidence="1">
    <location>
        <begin position="212"/>
        <end position="245"/>
    </location>
</feature>
<accession>A0A5M9JU86</accession>
<comment type="caution">
    <text evidence="2">The sequence shown here is derived from an EMBL/GenBank/DDBJ whole genome shotgun (WGS) entry which is preliminary data.</text>
</comment>
<feature type="compositionally biased region" description="Basic and acidic residues" evidence="1">
    <location>
        <begin position="63"/>
        <end position="74"/>
    </location>
</feature>
<gene>
    <name evidence="2" type="ORF">EYC84_001944</name>
</gene>
<evidence type="ECO:0000256" key="1">
    <source>
        <dbReference type="SAM" id="MobiDB-lite"/>
    </source>
</evidence>
<name>A0A5M9JU86_MONFR</name>
<keyword evidence="3" id="KW-1185">Reference proteome</keyword>
<sequence>MHQHHEHNHHEVISMGEHNSPLSAPGRMAGPLNDDHDRGQILADTISRMPFSTPDDGGNVDDQNQRDGGRDREGVGTASATVTPAKSKVNKLSKLKGKMKSTHSQSGPAPVPAYQGAGEPVWTEEQSDEIQGRCAMTLDTISVTDTRRSIPDSARHLVRGRDGGTVMATTNSILPLLNMTVIELGMGVARGYGNLQQGKAYSDVVGLRDDLEQTPEDGQWQAREEDRGALREVRPPERRASGPSFETLNAKIPAIKDSLSITAGYYWTNASWGVNGNAGTFSWQDENGAPKRTQHLPTAMKMILGSSSSGVATIAISVSSDAKLVNGKMTSTGTGYSFSIKRHNMMHFDKQDYHGPPQSAATEFELSVEIMAMAKPLGKPAVSQLMLSGTASGFGAGSGAGNPFAMSAFLGKPHVGHNILTQLRI</sequence>
<proteinExistence type="predicted"/>
<organism evidence="2 3">
    <name type="scientific">Monilinia fructicola</name>
    <name type="common">Brown rot fungus</name>
    <name type="synonym">Ciboria fructicola</name>
    <dbReference type="NCBI Taxonomy" id="38448"/>
    <lineage>
        <taxon>Eukaryota</taxon>
        <taxon>Fungi</taxon>
        <taxon>Dikarya</taxon>
        <taxon>Ascomycota</taxon>
        <taxon>Pezizomycotina</taxon>
        <taxon>Leotiomycetes</taxon>
        <taxon>Helotiales</taxon>
        <taxon>Sclerotiniaceae</taxon>
        <taxon>Monilinia</taxon>
    </lineage>
</organism>
<evidence type="ECO:0000313" key="3">
    <source>
        <dbReference type="Proteomes" id="UP000322873"/>
    </source>
</evidence>
<feature type="compositionally biased region" description="Basic and acidic residues" evidence="1">
    <location>
        <begin position="222"/>
        <end position="240"/>
    </location>
</feature>
<dbReference type="AlphaFoldDB" id="A0A5M9JU86"/>
<protein>
    <submittedName>
        <fullName evidence="2">Uncharacterized protein</fullName>
    </submittedName>
</protein>
<feature type="region of interest" description="Disordered" evidence="1">
    <location>
        <begin position="1"/>
        <end position="90"/>
    </location>
</feature>
<dbReference type="EMBL" id="VICG01000005">
    <property type="protein sequence ID" value="KAA8572013.1"/>
    <property type="molecule type" value="Genomic_DNA"/>
</dbReference>
<dbReference type="Proteomes" id="UP000322873">
    <property type="component" value="Unassembled WGS sequence"/>
</dbReference>
<reference evidence="2 3" key="1">
    <citation type="submission" date="2019-06" db="EMBL/GenBank/DDBJ databases">
        <title>Genome Sequence of the Brown Rot Fungal Pathogen Monilinia fructicola.</title>
        <authorList>
            <person name="De Miccolis Angelini R.M."/>
            <person name="Landi L."/>
            <person name="Abate D."/>
            <person name="Pollastro S."/>
            <person name="Romanazzi G."/>
            <person name="Faretra F."/>
        </authorList>
    </citation>
    <scope>NUCLEOTIDE SEQUENCE [LARGE SCALE GENOMIC DNA]</scope>
    <source>
        <strain evidence="2 3">Mfrc123</strain>
    </source>
</reference>